<name>A0ABV2AJ22_9EUKA</name>
<dbReference type="InterPro" id="IPR045478">
    <property type="entry name" value="Exportin-5_C"/>
</dbReference>
<comment type="caution">
    <text evidence="2">The sequence shown here is derived from an EMBL/GenBank/DDBJ whole genome shotgun (WGS) entry which is preliminary data.</text>
</comment>
<reference evidence="2 3" key="1">
    <citation type="journal article" date="2024" name="BMC Biol.">
        <title>Comparative genomics of Ascetosporea gives new insight into the evolutionary basis for animal parasitism in Rhizaria.</title>
        <authorList>
            <person name="Hiltunen Thoren M."/>
            <person name="Onut-Brannstrom I."/>
            <person name="Alfjorden A."/>
            <person name="Peckova H."/>
            <person name="Swords F."/>
            <person name="Hooper C."/>
            <person name="Holzer A.S."/>
            <person name="Bass D."/>
            <person name="Burki F."/>
        </authorList>
    </citation>
    <scope>NUCLEOTIDE SEQUENCE [LARGE SCALE GENOMIC DNA]</scope>
    <source>
        <strain evidence="2">20-A016</strain>
    </source>
</reference>
<evidence type="ECO:0000313" key="2">
    <source>
        <dbReference type="EMBL" id="MES1919686.1"/>
    </source>
</evidence>
<dbReference type="InterPro" id="IPR011989">
    <property type="entry name" value="ARM-like"/>
</dbReference>
<organism evidence="2 3">
    <name type="scientific">Bonamia ostreae</name>
    <dbReference type="NCBI Taxonomy" id="126728"/>
    <lineage>
        <taxon>Eukaryota</taxon>
        <taxon>Sar</taxon>
        <taxon>Rhizaria</taxon>
        <taxon>Endomyxa</taxon>
        <taxon>Ascetosporea</taxon>
        <taxon>Haplosporida</taxon>
        <taxon>Bonamia</taxon>
    </lineage>
</organism>
<dbReference type="EMBL" id="JBDODL010000366">
    <property type="protein sequence ID" value="MES1919686.1"/>
    <property type="molecule type" value="Genomic_DNA"/>
</dbReference>
<evidence type="ECO:0000259" key="1">
    <source>
        <dbReference type="Pfam" id="PF19273"/>
    </source>
</evidence>
<dbReference type="Pfam" id="PF19273">
    <property type="entry name" value="Exportin-5"/>
    <property type="match status" value="1"/>
</dbReference>
<sequence length="506" mass="57924">MILETFKDAGKKLSTPQITSYFNADNIILLLRPGETEWKTRQIIRVSLNTINALLRGVTKARVSYSNEYRLNYIPVLLVNSFQYDEVWNLAAAAVPFVSALCRALGGLYGDAASKADSDLATILRKPFFVTELLQRTENDSARHMRIRHVSAWINDMRDLCYTMLSLSSNLSDSFFTANPHFITEEVFYNIDKISLGNLKSIGDKLISTLVIRCAASLPQNLDSFLTPILGVFLHQATMRLGNAWQNHSDNLQKRSSQEDLSEEMGLQEELRIFTRGMSKLLYSFSLEISLQRIFERSKPRGIRSDRKEQFRINKILINYLFKSQKVCEPLLTLLSFFLRCPDSIARNNVHRFLLQATRIMCDQREYLETFAKLMVEAIKVQSEIREVDDNLIDFICLLIRLLRKTRRQLPQEVIAAGVPSIPSEDVDFLLNAFASKDTVLHRKKTKQFLLKLSGEEGIELYFERSGMHVNSVRRRTKRGGIAREKTTSFVDPVNLGLLFEGADSL</sequence>
<dbReference type="Proteomes" id="UP001439008">
    <property type="component" value="Unassembled WGS sequence"/>
</dbReference>
<keyword evidence="3" id="KW-1185">Reference proteome</keyword>
<proteinExistence type="predicted"/>
<accession>A0ABV2AJ22</accession>
<protein>
    <recommendedName>
        <fullName evidence="1">Exportin-5 C-terminal domain-containing protein</fullName>
    </recommendedName>
</protein>
<dbReference type="Gene3D" id="1.25.10.10">
    <property type="entry name" value="Leucine-rich Repeat Variant"/>
    <property type="match status" value="1"/>
</dbReference>
<gene>
    <name evidence="2" type="ORF">MHBO_001473</name>
</gene>
<feature type="domain" description="Exportin-5 C-terminal" evidence="1">
    <location>
        <begin position="139"/>
        <end position="455"/>
    </location>
</feature>
<evidence type="ECO:0000313" key="3">
    <source>
        <dbReference type="Proteomes" id="UP001439008"/>
    </source>
</evidence>